<dbReference type="InterPro" id="IPR008579">
    <property type="entry name" value="UGlyAH_Cupin_dom"/>
</dbReference>
<evidence type="ECO:0000313" key="2">
    <source>
        <dbReference type="EMBL" id="SVA83904.1"/>
    </source>
</evidence>
<gene>
    <name evidence="2" type="ORF">METZ01_LOCUS136758</name>
</gene>
<protein>
    <recommendedName>
        <fullName evidence="1">(S)-ureidoglycine aminohydrolase cupin domain-containing protein</fullName>
    </recommendedName>
</protein>
<proteinExistence type="predicted"/>
<dbReference type="AlphaFoldDB" id="A0A381Z447"/>
<evidence type="ECO:0000259" key="1">
    <source>
        <dbReference type="Pfam" id="PF05899"/>
    </source>
</evidence>
<dbReference type="InterPro" id="IPR011051">
    <property type="entry name" value="RmlC_Cupin_sf"/>
</dbReference>
<dbReference type="PANTHER" id="PTHR36169:SF1">
    <property type="entry name" value="ACETATE KINASE EUTQ"/>
    <property type="match status" value="1"/>
</dbReference>
<dbReference type="EMBL" id="UINC01019843">
    <property type="protein sequence ID" value="SVA83904.1"/>
    <property type="molecule type" value="Genomic_DNA"/>
</dbReference>
<organism evidence="2">
    <name type="scientific">marine metagenome</name>
    <dbReference type="NCBI Taxonomy" id="408172"/>
    <lineage>
        <taxon>unclassified sequences</taxon>
        <taxon>metagenomes</taxon>
        <taxon>ecological metagenomes</taxon>
    </lineage>
</organism>
<dbReference type="PANTHER" id="PTHR36169">
    <property type="entry name" value="ETHANOLAMINE UTILIZATION PROTEIN EUTQ"/>
    <property type="match status" value="1"/>
</dbReference>
<dbReference type="InterPro" id="IPR010424">
    <property type="entry name" value="EutQ"/>
</dbReference>
<reference evidence="2" key="1">
    <citation type="submission" date="2018-05" db="EMBL/GenBank/DDBJ databases">
        <authorList>
            <person name="Lanie J.A."/>
            <person name="Ng W.-L."/>
            <person name="Kazmierczak K.M."/>
            <person name="Andrzejewski T.M."/>
            <person name="Davidsen T.M."/>
            <person name="Wayne K.J."/>
            <person name="Tettelin H."/>
            <person name="Glass J.I."/>
            <person name="Rusch D."/>
            <person name="Podicherti R."/>
            <person name="Tsui H.-C.T."/>
            <person name="Winkler M.E."/>
        </authorList>
    </citation>
    <scope>NUCLEOTIDE SEQUENCE</scope>
</reference>
<dbReference type="Pfam" id="PF05899">
    <property type="entry name" value="Cupin_3"/>
    <property type="match status" value="1"/>
</dbReference>
<name>A0A381Z447_9ZZZZ</name>
<dbReference type="CDD" id="cd02228">
    <property type="entry name" value="cupin_EutQ"/>
    <property type="match status" value="1"/>
</dbReference>
<feature type="domain" description="(S)-ureidoglycine aminohydrolase cupin" evidence="1">
    <location>
        <begin position="50"/>
        <end position="117"/>
    </location>
</feature>
<dbReference type="SUPFAM" id="SSF51182">
    <property type="entry name" value="RmlC-like cupins"/>
    <property type="match status" value="1"/>
</dbReference>
<feature type="non-terminal residue" evidence="2">
    <location>
        <position position="1"/>
    </location>
</feature>
<accession>A0A381Z447</accession>
<dbReference type="Gene3D" id="2.60.120.10">
    <property type="entry name" value="Jelly Rolls"/>
    <property type="match status" value="1"/>
</dbReference>
<dbReference type="InterPro" id="IPR014710">
    <property type="entry name" value="RmlC-like_jellyroll"/>
</dbReference>
<sequence>VSHSWPDRDDQEAVVAAMQHKGKILDRTLPAMDEFEANAFLDDLAISEDADKAITAGLFRLEAGESMTYTYTYHEMKLILDGEVTISDDTGQSVDASRGDLFYFPADSTITFTTVDFVLAYFVGQRGEGEA</sequence>